<feature type="region of interest" description="Disordered" evidence="1">
    <location>
        <begin position="1"/>
        <end position="38"/>
    </location>
</feature>
<gene>
    <name evidence="2" type="ORF">AVDCRST_MAG33-2458</name>
</gene>
<dbReference type="EMBL" id="CADCWK010000285">
    <property type="protein sequence ID" value="CAA9570312.1"/>
    <property type="molecule type" value="Genomic_DNA"/>
</dbReference>
<protein>
    <submittedName>
        <fullName evidence="2">Uncharacterized protein</fullName>
    </submittedName>
</protein>
<reference evidence="2" key="1">
    <citation type="submission" date="2020-02" db="EMBL/GenBank/DDBJ databases">
        <authorList>
            <person name="Meier V. D."/>
        </authorList>
    </citation>
    <scope>NUCLEOTIDE SEQUENCE</scope>
    <source>
        <strain evidence="2">AVDCRST_MAG33</strain>
    </source>
</reference>
<evidence type="ECO:0000313" key="2">
    <source>
        <dbReference type="EMBL" id="CAA9570312.1"/>
    </source>
</evidence>
<dbReference type="AlphaFoldDB" id="A0A6J4V7F3"/>
<sequence>MQARWRAPEEDPPERMAERSVTSARSVPTGLLAPDRSA</sequence>
<feature type="compositionally biased region" description="Basic and acidic residues" evidence="1">
    <location>
        <begin position="1"/>
        <end position="18"/>
    </location>
</feature>
<name>A0A6J4V7F3_9BACT</name>
<organism evidence="2">
    <name type="scientific">uncultured Thermomicrobiales bacterium</name>
    <dbReference type="NCBI Taxonomy" id="1645740"/>
    <lineage>
        <taxon>Bacteria</taxon>
        <taxon>Pseudomonadati</taxon>
        <taxon>Thermomicrobiota</taxon>
        <taxon>Thermomicrobia</taxon>
        <taxon>Thermomicrobiales</taxon>
        <taxon>environmental samples</taxon>
    </lineage>
</organism>
<evidence type="ECO:0000256" key="1">
    <source>
        <dbReference type="SAM" id="MobiDB-lite"/>
    </source>
</evidence>
<accession>A0A6J4V7F3</accession>
<proteinExistence type="predicted"/>